<dbReference type="RefSeq" id="XP_040746254.1">
    <property type="nucleotide sequence ID" value="XM_040890935.1"/>
</dbReference>
<sequence length="198" mass="22329">MNVVVAGDQTLENCHGFVRDRTRAIRVDFTQQNACSRESVIAHERIARFHIVSLHVLCGNKDFDEHQDMEQLHKTLKTLIEVYEDLRAEGLECPNEAEFTAYYIVSQLHDSDAKRMADQLPLQIFLTPIVQQALKLHRLSQTSNEIVNKQLPPNLFGAQIQTTQFFRAVASAETPLAAGMPGRVRVSAHQTSGTQGYE</sequence>
<dbReference type="PANTHER" id="PTHR12436">
    <property type="entry name" value="80 KDA MCM3-ASSOCIATED PROTEIN"/>
    <property type="match status" value="1"/>
</dbReference>
<dbReference type="STRING" id="61395.A0A1Y1WIH9"/>
<dbReference type="AlphaFoldDB" id="A0A1Y1WIH9"/>
<organism evidence="2 3">
    <name type="scientific">Linderina pennispora</name>
    <dbReference type="NCBI Taxonomy" id="61395"/>
    <lineage>
        <taxon>Eukaryota</taxon>
        <taxon>Fungi</taxon>
        <taxon>Fungi incertae sedis</taxon>
        <taxon>Zoopagomycota</taxon>
        <taxon>Kickxellomycotina</taxon>
        <taxon>Kickxellomycetes</taxon>
        <taxon>Kickxellales</taxon>
        <taxon>Kickxellaceae</taxon>
        <taxon>Linderina</taxon>
    </lineage>
</organism>
<dbReference type="OrthoDB" id="264795at2759"/>
<evidence type="ECO:0000259" key="1">
    <source>
        <dbReference type="Pfam" id="PF03399"/>
    </source>
</evidence>
<gene>
    <name evidence="2" type="ORF">DL89DRAFT_308778</name>
</gene>
<dbReference type="GO" id="GO:0005737">
    <property type="term" value="C:cytoplasm"/>
    <property type="evidence" value="ECO:0007669"/>
    <property type="project" value="TreeGrafter"/>
</dbReference>
<evidence type="ECO:0000313" key="3">
    <source>
        <dbReference type="Proteomes" id="UP000193922"/>
    </source>
</evidence>
<feature type="non-terminal residue" evidence="2">
    <location>
        <position position="198"/>
    </location>
</feature>
<dbReference type="Gene3D" id="1.25.40.990">
    <property type="match status" value="1"/>
</dbReference>
<reference evidence="2 3" key="1">
    <citation type="submission" date="2016-07" db="EMBL/GenBank/DDBJ databases">
        <title>Pervasive Adenine N6-methylation of Active Genes in Fungi.</title>
        <authorList>
            <consortium name="DOE Joint Genome Institute"/>
            <person name="Mondo S.J."/>
            <person name="Dannebaum R.O."/>
            <person name="Kuo R.C."/>
            <person name="Labutti K."/>
            <person name="Haridas S."/>
            <person name="Kuo A."/>
            <person name="Salamov A."/>
            <person name="Ahrendt S.R."/>
            <person name="Lipzen A."/>
            <person name="Sullivan W."/>
            <person name="Andreopoulos W.B."/>
            <person name="Clum A."/>
            <person name="Lindquist E."/>
            <person name="Daum C."/>
            <person name="Ramamoorthy G.K."/>
            <person name="Gryganskyi A."/>
            <person name="Culley D."/>
            <person name="Magnuson J.K."/>
            <person name="James T.Y."/>
            <person name="O'Malley M.A."/>
            <person name="Stajich J.E."/>
            <person name="Spatafora J.W."/>
            <person name="Visel A."/>
            <person name="Grigoriev I.V."/>
        </authorList>
    </citation>
    <scope>NUCLEOTIDE SEQUENCE [LARGE SCALE GENOMIC DNA]</scope>
    <source>
        <strain evidence="2 3">ATCC 12442</strain>
    </source>
</reference>
<dbReference type="Pfam" id="PF03399">
    <property type="entry name" value="SAC3_GANP"/>
    <property type="match status" value="1"/>
</dbReference>
<dbReference type="InterPro" id="IPR005062">
    <property type="entry name" value="SAC3/GANP/THP3_conserved"/>
</dbReference>
<dbReference type="GeneID" id="63807583"/>
<dbReference type="InterPro" id="IPR045107">
    <property type="entry name" value="SAC3/GANP/THP3"/>
</dbReference>
<dbReference type="PANTHER" id="PTHR12436:SF3">
    <property type="entry name" value="GERMINAL-CENTER ASSOCIATED NUCLEAR PROTEIN"/>
    <property type="match status" value="1"/>
</dbReference>
<comment type="caution">
    <text evidence="2">The sequence shown here is derived from an EMBL/GenBank/DDBJ whole genome shotgun (WGS) entry which is preliminary data.</text>
</comment>
<dbReference type="EMBL" id="MCFD01000002">
    <property type="protein sequence ID" value="ORX72914.1"/>
    <property type="molecule type" value="Genomic_DNA"/>
</dbReference>
<name>A0A1Y1WIH9_9FUNG</name>
<evidence type="ECO:0000313" key="2">
    <source>
        <dbReference type="EMBL" id="ORX72914.1"/>
    </source>
</evidence>
<accession>A0A1Y1WIH9</accession>
<feature type="domain" description="SAC3/GANP/THP3 conserved" evidence="1">
    <location>
        <begin position="3"/>
        <end position="174"/>
    </location>
</feature>
<dbReference type="GO" id="GO:0006406">
    <property type="term" value="P:mRNA export from nucleus"/>
    <property type="evidence" value="ECO:0007669"/>
    <property type="project" value="TreeGrafter"/>
</dbReference>
<protein>
    <recommendedName>
        <fullName evidence="1">SAC3/GANP/THP3 conserved domain-containing protein</fullName>
    </recommendedName>
</protein>
<proteinExistence type="predicted"/>
<keyword evidence="3" id="KW-1185">Reference proteome</keyword>
<dbReference type="Proteomes" id="UP000193922">
    <property type="component" value="Unassembled WGS sequence"/>
</dbReference>
<dbReference type="GO" id="GO:0070390">
    <property type="term" value="C:transcription export complex 2"/>
    <property type="evidence" value="ECO:0007669"/>
    <property type="project" value="TreeGrafter"/>
</dbReference>